<reference evidence="1 2" key="1">
    <citation type="submission" date="2019-07" db="EMBL/GenBank/DDBJ databases">
        <title>Whole genome shotgun sequence of Cerasibacillus quisquiliarum NBRC 102429.</title>
        <authorList>
            <person name="Hosoyama A."/>
            <person name="Uohara A."/>
            <person name="Ohji S."/>
            <person name="Ichikawa N."/>
        </authorList>
    </citation>
    <scope>NUCLEOTIDE SEQUENCE [LARGE SCALE GENOMIC DNA]</scope>
    <source>
        <strain evidence="1 2">NBRC 102429</strain>
    </source>
</reference>
<evidence type="ECO:0000313" key="1">
    <source>
        <dbReference type="EMBL" id="GEN30207.1"/>
    </source>
</evidence>
<sequence>MKHVLIIGGTGMLREMSSWVIKQANKTMLIGRNKEKLEQTVPSGYEHKVHYQFIDYRDTLKLQEGIQHALEVHGAFDYVIAWIHSSAQLEIRLNVLSITGGIFRYIFWK</sequence>
<proteinExistence type="predicted"/>
<dbReference type="RefSeq" id="WP_146935268.1">
    <property type="nucleotide sequence ID" value="NZ_BJXW01000007.1"/>
</dbReference>
<dbReference type="Proteomes" id="UP000321491">
    <property type="component" value="Unassembled WGS sequence"/>
</dbReference>
<dbReference type="AlphaFoldDB" id="A0A511UUE3"/>
<dbReference type="SUPFAM" id="SSF51735">
    <property type="entry name" value="NAD(P)-binding Rossmann-fold domains"/>
    <property type="match status" value="1"/>
</dbReference>
<name>A0A511UUE3_9BACI</name>
<evidence type="ECO:0008006" key="3">
    <source>
        <dbReference type="Google" id="ProtNLM"/>
    </source>
</evidence>
<keyword evidence="2" id="KW-1185">Reference proteome</keyword>
<dbReference type="OrthoDB" id="7922774at2"/>
<comment type="caution">
    <text evidence="1">The sequence shown here is derived from an EMBL/GenBank/DDBJ whole genome shotgun (WGS) entry which is preliminary data.</text>
</comment>
<dbReference type="InterPro" id="IPR036291">
    <property type="entry name" value="NAD(P)-bd_dom_sf"/>
</dbReference>
<dbReference type="Gene3D" id="3.40.50.720">
    <property type="entry name" value="NAD(P)-binding Rossmann-like Domain"/>
    <property type="match status" value="1"/>
</dbReference>
<organism evidence="1 2">
    <name type="scientific">Cerasibacillus quisquiliarum</name>
    <dbReference type="NCBI Taxonomy" id="227865"/>
    <lineage>
        <taxon>Bacteria</taxon>
        <taxon>Bacillati</taxon>
        <taxon>Bacillota</taxon>
        <taxon>Bacilli</taxon>
        <taxon>Bacillales</taxon>
        <taxon>Bacillaceae</taxon>
        <taxon>Cerasibacillus</taxon>
    </lineage>
</organism>
<accession>A0A511UUE3</accession>
<gene>
    <name evidence="1" type="ORF">CQU01_04450</name>
</gene>
<dbReference type="EMBL" id="BJXW01000007">
    <property type="protein sequence ID" value="GEN30207.1"/>
    <property type="molecule type" value="Genomic_DNA"/>
</dbReference>
<protein>
    <recommendedName>
        <fullName evidence="3">Short-chain dehydrogenase</fullName>
    </recommendedName>
</protein>
<evidence type="ECO:0000313" key="2">
    <source>
        <dbReference type="Proteomes" id="UP000321491"/>
    </source>
</evidence>